<dbReference type="InterPro" id="IPR002110">
    <property type="entry name" value="Ankyrin_rpt"/>
</dbReference>
<evidence type="ECO:0000313" key="4">
    <source>
        <dbReference type="EMBL" id="TNV87793.1"/>
    </source>
</evidence>
<evidence type="ECO:0000256" key="1">
    <source>
        <dbReference type="PROSITE-ProRule" id="PRU00023"/>
    </source>
</evidence>
<dbReference type="PROSITE" id="PS50088">
    <property type="entry name" value="ANK_REPEAT"/>
    <property type="match status" value="2"/>
</dbReference>
<dbReference type="PROSITE" id="PS50297">
    <property type="entry name" value="ANK_REP_REGION"/>
    <property type="match status" value="2"/>
</dbReference>
<feature type="transmembrane region" description="Helical" evidence="3">
    <location>
        <begin position="867"/>
        <end position="886"/>
    </location>
</feature>
<dbReference type="OrthoDB" id="10264606at2759"/>
<feature type="repeat" description="ANK" evidence="1">
    <location>
        <begin position="1166"/>
        <end position="1198"/>
    </location>
</feature>
<dbReference type="PANTHER" id="PTHR31600:SF2">
    <property type="entry name" value="GAMETE ENRICHED GENE 10 PROTEIN-RELATED"/>
    <property type="match status" value="1"/>
</dbReference>
<organism evidence="4 5">
    <name type="scientific">Halteria grandinella</name>
    <dbReference type="NCBI Taxonomy" id="5974"/>
    <lineage>
        <taxon>Eukaryota</taxon>
        <taxon>Sar</taxon>
        <taxon>Alveolata</taxon>
        <taxon>Ciliophora</taxon>
        <taxon>Intramacronucleata</taxon>
        <taxon>Spirotrichea</taxon>
        <taxon>Stichotrichia</taxon>
        <taxon>Sporadotrichida</taxon>
        <taxon>Halteriidae</taxon>
        <taxon>Halteria</taxon>
    </lineage>
</organism>
<reference evidence="4" key="1">
    <citation type="submission" date="2019-06" db="EMBL/GenBank/DDBJ databases">
        <authorList>
            <person name="Zheng W."/>
        </authorList>
    </citation>
    <scope>NUCLEOTIDE SEQUENCE</scope>
    <source>
        <strain evidence="4">QDHG01</strain>
    </source>
</reference>
<dbReference type="InterPro" id="IPR035965">
    <property type="entry name" value="PAS-like_dom_sf"/>
</dbReference>
<dbReference type="Pfam" id="PF12796">
    <property type="entry name" value="Ank_2"/>
    <property type="match status" value="1"/>
</dbReference>
<feature type="region of interest" description="Disordered" evidence="2">
    <location>
        <begin position="757"/>
        <end position="779"/>
    </location>
</feature>
<proteinExistence type="predicted"/>
<dbReference type="Gene3D" id="1.25.40.20">
    <property type="entry name" value="Ankyrin repeat-containing domain"/>
    <property type="match status" value="2"/>
</dbReference>
<feature type="repeat" description="ANK" evidence="1">
    <location>
        <begin position="1054"/>
        <end position="1087"/>
    </location>
</feature>
<sequence length="1395" mass="159329">MFLIKIINNDFDGMECFKLAQGVYLTKIEKRNESTIEGQSLSRFMNNSASAFVLLSTEQNSFCHIIQANDEIESIFGFKRSQLLDQNIRILMPPVIGHYHDGFILKYFESGKINWSDTIKQTFGQTSDGFLFRVDLLIKVYPKINGDVKLIGIIQKSRPLQSWGNVEQIPNLEVNMHLIMADYKGYVSNISQGLVQSLGLHPKFFNYSHDSIMAMLRLDQFAPKALDPATIEMIEQDGMTVTFDTSDMLRIIETEKLTHEDLELVRPHLRKQDAFVKMCKVNLSEQQYACIYYVQMIANDSDARKMRQISLDHSGSRQDKQLGSVFMSQISSYDKNDASLSSMSSTSSSANSFGSAVRDFKKTLSDRRIPRTLLILNRVIIMIIAIAIILSTVLFIEVEKDNISLEKIAKISHAVDRRNVAIASLNINSNTYIGVPNQIVTNTFGLSALNTIVNRADNVIMLLTSYSKDVQSTHNILNQLRNIDGEESYYRKQSQYECEVINMLVVTDKDKLTYYPQPYRVALQGYLADVAKLPYIKQEDLYMPIDFVSSPFIPDDTTQPHTTFAQKQTVFIFANGLRNLRYFSDQAAQHLHEQSASIKENVTFMIILMVSVMLTFASAVVMFFQIWQIEHIQSDILSLYAYLSKEHIKDTYSKALYFMREIVEGSFIKQISPKQTDTTMRETMFKVGASKGNIYAQMLKRSVQEIKELMMPKDFMVKEGQHYNEMLNQTQGVQQPVVESEKQKKLEKLFIPTQKSKIIEKGGGKKGGKQGKAKGKRLDELEKVGKKELGESARALVIPQVKKNEKYFDDENEESSKSFNDVYQDQNHPHHKPTPSSPGQQQGESTIEERKSQFKKTYRSNNAPTKLSVLAVGLLIACYFLLIYFLQRQQVGDLTYIRDIVPLFYDRCRYLTLAFGICRERVFQNNSIDDFEMDAEYGHDIDVMFNDRSISNEYVLAGLKTRARSVIGTLEKQLNVLDSPEYCDSVIRNSLNTVEEELAASKEVIVKAQPTLEYQSIITLIHRPCEYARIGNLTGLRYLKKTYPNITFAIGDYDRSTPLHHAARGGQGEVIRYLMDEVGVDVNGKDRWGYTALDYVGIGSANEKVMWDRGAKRTQVNPLNLTTIDKSLPTLSDDQARLFIACYYGNLDTVQVLDALKVQFDVKDSRGRTPLHIAAAEGYYEVVRYIVAQDVDVSVLDSLGLEARVEAKALTNQDSFNLLNNVMSNKIIKDYCKQFSNGIFKNGMAQAVGAYHKKFHDLQIIINSTNSYLRRSTLVYGERFNAYKLLKPEEVFNTPSITDFLEGQELYFNRILTAMNKGVNETYDKCFSEFRLVMVVLFVGYIGFQIVTIVYLRKKMINKMRDDIFKSRGILNLIPNSFFEQNKPIVEGIMKKLKY</sequence>
<accession>A0A8J8P6D8</accession>
<feature type="compositionally biased region" description="Basic residues" evidence="2">
    <location>
        <begin position="764"/>
        <end position="775"/>
    </location>
</feature>
<dbReference type="Gene3D" id="3.30.450.20">
    <property type="entry name" value="PAS domain"/>
    <property type="match status" value="1"/>
</dbReference>
<dbReference type="SUPFAM" id="SSF48403">
    <property type="entry name" value="Ankyrin repeat"/>
    <property type="match status" value="1"/>
</dbReference>
<gene>
    <name evidence="4" type="ORF">FGO68_gene5108</name>
</gene>
<keyword evidence="3" id="KW-0472">Membrane</keyword>
<feature type="transmembrane region" description="Helical" evidence="3">
    <location>
        <begin position="1332"/>
        <end position="1352"/>
    </location>
</feature>
<dbReference type="SMART" id="SM00248">
    <property type="entry name" value="ANK"/>
    <property type="match status" value="3"/>
</dbReference>
<dbReference type="NCBIfam" id="TIGR00229">
    <property type="entry name" value="sensory_box"/>
    <property type="match status" value="1"/>
</dbReference>
<feature type="transmembrane region" description="Helical" evidence="3">
    <location>
        <begin position="375"/>
        <end position="396"/>
    </location>
</feature>
<keyword evidence="3" id="KW-1133">Transmembrane helix</keyword>
<dbReference type="InterPro" id="IPR000014">
    <property type="entry name" value="PAS"/>
</dbReference>
<dbReference type="SUPFAM" id="SSF55785">
    <property type="entry name" value="PYP-like sensor domain (PAS domain)"/>
    <property type="match status" value="1"/>
</dbReference>
<dbReference type="Pfam" id="PF13857">
    <property type="entry name" value="Ank_5"/>
    <property type="match status" value="1"/>
</dbReference>
<feature type="region of interest" description="Disordered" evidence="2">
    <location>
        <begin position="821"/>
        <end position="858"/>
    </location>
</feature>
<dbReference type="EMBL" id="RRYP01000222">
    <property type="protein sequence ID" value="TNV87793.1"/>
    <property type="molecule type" value="Genomic_DNA"/>
</dbReference>
<keyword evidence="5" id="KW-1185">Reference proteome</keyword>
<feature type="transmembrane region" description="Helical" evidence="3">
    <location>
        <begin position="602"/>
        <end position="624"/>
    </location>
</feature>
<dbReference type="PANTHER" id="PTHR31600">
    <property type="entry name" value="TINY MACROCYSTS PROTEIN B-RELATED"/>
    <property type="match status" value="1"/>
</dbReference>
<protein>
    <recommendedName>
        <fullName evidence="6">PAS domain-containing protein</fullName>
    </recommendedName>
</protein>
<dbReference type="Proteomes" id="UP000785679">
    <property type="component" value="Unassembled WGS sequence"/>
</dbReference>
<keyword evidence="1" id="KW-0040">ANK repeat</keyword>
<dbReference type="InterPro" id="IPR036770">
    <property type="entry name" value="Ankyrin_rpt-contain_sf"/>
</dbReference>
<keyword evidence="3" id="KW-0812">Transmembrane</keyword>
<name>A0A8J8P6D8_HALGN</name>
<evidence type="ECO:0000313" key="5">
    <source>
        <dbReference type="Proteomes" id="UP000785679"/>
    </source>
</evidence>
<evidence type="ECO:0000256" key="2">
    <source>
        <dbReference type="SAM" id="MobiDB-lite"/>
    </source>
</evidence>
<comment type="caution">
    <text evidence="4">The sequence shown here is derived from an EMBL/GenBank/DDBJ whole genome shotgun (WGS) entry which is preliminary data.</text>
</comment>
<evidence type="ECO:0000256" key="3">
    <source>
        <dbReference type="SAM" id="Phobius"/>
    </source>
</evidence>
<evidence type="ECO:0008006" key="6">
    <source>
        <dbReference type="Google" id="ProtNLM"/>
    </source>
</evidence>
<dbReference type="InterPro" id="IPR052994">
    <property type="entry name" value="Tiny_macrocysts_regulators"/>
</dbReference>